<evidence type="ECO:0008006" key="3">
    <source>
        <dbReference type="Google" id="ProtNLM"/>
    </source>
</evidence>
<reference evidence="2" key="2">
    <citation type="journal article" date="2015" name="Fish Shellfish Immunol.">
        <title>Early steps in the European eel (Anguilla anguilla)-Vibrio vulnificus interaction in the gills: Role of the RtxA13 toxin.</title>
        <authorList>
            <person name="Callol A."/>
            <person name="Pajuelo D."/>
            <person name="Ebbesson L."/>
            <person name="Teles M."/>
            <person name="MacKenzie S."/>
            <person name="Amaro C."/>
        </authorList>
    </citation>
    <scope>NUCLEOTIDE SEQUENCE</scope>
</reference>
<evidence type="ECO:0000313" key="2">
    <source>
        <dbReference type="EMBL" id="JAH33546.1"/>
    </source>
</evidence>
<evidence type="ECO:0000256" key="1">
    <source>
        <dbReference type="SAM" id="SignalP"/>
    </source>
</evidence>
<accession>A0A0E9RWN0</accession>
<proteinExistence type="predicted"/>
<sequence>MWTLGCGRCCTWLPLTFVCASPIHDLQYDRKWHLISHALEESTSLSAPSWIYKKKCCQSVVAMSIAMQA</sequence>
<keyword evidence="1" id="KW-0732">Signal</keyword>
<reference evidence="2" key="1">
    <citation type="submission" date="2014-11" db="EMBL/GenBank/DDBJ databases">
        <authorList>
            <person name="Amaro Gonzalez C."/>
        </authorList>
    </citation>
    <scope>NUCLEOTIDE SEQUENCE</scope>
</reference>
<protein>
    <recommendedName>
        <fullName evidence="3">Secreted protein</fullName>
    </recommendedName>
</protein>
<dbReference type="EMBL" id="GBXM01075031">
    <property type="protein sequence ID" value="JAH33546.1"/>
    <property type="molecule type" value="Transcribed_RNA"/>
</dbReference>
<feature type="chain" id="PRO_5002432112" description="Secreted protein" evidence="1">
    <location>
        <begin position="21"/>
        <end position="69"/>
    </location>
</feature>
<organism evidence="2">
    <name type="scientific">Anguilla anguilla</name>
    <name type="common">European freshwater eel</name>
    <name type="synonym">Muraena anguilla</name>
    <dbReference type="NCBI Taxonomy" id="7936"/>
    <lineage>
        <taxon>Eukaryota</taxon>
        <taxon>Metazoa</taxon>
        <taxon>Chordata</taxon>
        <taxon>Craniata</taxon>
        <taxon>Vertebrata</taxon>
        <taxon>Euteleostomi</taxon>
        <taxon>Actinopterygii</taxon>
        <taxon>Neopterygii</taxon>
        <taxon>Teleostei</taxon>
        <taxon>Anguilliformes</taxon>
        <taxon>Anguillidae</taxon>
        <taxon>Anguilla</taxon>
    </lineage>
</organism>
<dbReference type="AlphaFoldDB" id="A0A0E9RWN0"/>
<feature type="signal peptide" evidence="1">
    <location>
        <begin position="1"/>
        <end position="20"/>
    </location>
</feature>
<name>A0A0E9RWN0_ANGAN</name>